<evidence type="ECO:0000313" key="16">
    <source>
        <dbReference type="EMBL" id="OMJ19039.1"/>
    </source>
</evidence>
<comment type="cofactor">
    <cofactor evidence="1">
        <name>Mg(2+)</name>
        <dbReference type="ChEBI" id="CHEBI:18420"/>
    </cofactor>
</comment>
<dbReference type="Pfam" id="PF01163">
    <property type="entry name" value="RIO1"/>
    <property type="match status" value="1"/>
</dbReference>
<dbReference type="FunFam" id="3.30.200.20:FF:000052">
    <property type="entry name" value="Serine/threonine-protein kinase RIO2"/>
    <property type="match status" value="1"/>
</dbReference>
<comment type="similarity">
    <text evidence="2">Belongs to the protein kinase superfamily. RIO-type Ser/Thr kinase family.</text>
</comment>
<evidence type="ECO:0000256" key="11">
    <source>
        <dbReference type="ARBA" id="ARBA00047899"/>
    </source>
</evidence>
<evidence type="ECO:0000256" key="2">
    <source>
        <dbReference type="ARBA" id="ARBA00009196"/>
    </source>
</evidence>
<dbReference type="Proteomes" id="UP000187429">
    <property type="component" value="Unassembled WGS sequence"/>
</dbReference>
<evidence type="ECO:0000256" key="10">
    <source>
        <dbReference type="ARBA" id="ARBA00022842"/>
    </source>
</evidence>
<evidence type="ECO:0000256" key="12">
    <source>
        <dbReference type="ARBA" id="ARBA00048679"/>
    </source>
</evidence>
<dbReference type="GO" id="GO:0005524">
    <property type="term" value="F:ATP binding"/>
    <property type="evidence" value="ECO:0007669"/>
    <property type="project" value="UniProtKB-KW"/>
</dbReference>
<dbReference type="AlphaFoldDB" id="A0A1R1X738"/>
<name>A0A1R1X738_9FUNG</name>
<feature type="compositionally biased region" description="Acidic residues" evidence="13">
    <location>
        <begin position="200"/>
        <end position="229"/>
    </location>
</feature>
<dbReference type="GO" id="GO:0004674">
    <property type="term" value="F:protein serine/threonine kinase activity"/>
    <property type="evidence" value="ECO:0007669"/>
    <property type="project" value="UniProtKB-KW"/>
</dbReference>
<dbReference type="GO" id="GO:0030490">
    <property type="term" value="P:maturation of SSU-rRNA"/>
    <property type="evidence" value="ECO:0007669"/>
    <property type="project" value="TreeGrafter"/>
</dbReference>
<comment type="catalytic activity">
    <reaction evidence="11">
        <text>L-threonyl-[protein] + ATP = O-phospho-L-threonyl-[protein] + ADP + H(+)</text>
        <dbReference type="Rhea" id="RHEA:46608"/>
        <dbReference type="Rhea" id="RHEA-COMP:11060"/>
        <dbReference type="Rhea" id="RHEA-COMP:11605"/>
        <dbReference type="ChEBI" id="CHEBI:15378"/>
        <dbReference type="ChEBI" id="CHEBI:30013"/>
        <dbReference type="ChEBI" id="CHEBI:30616"/>
        <dbReference type="ChEBI" id="CHEBI:61977"/>
        <dbReference type="ChEBI" id="CHEBI:456216"/>
        <dbReference type="EC" id="2.7.11.1"/>
    </reaction>
</comment>
<gene>
    <name evidence="15" type="ORF">AYI69_g10234</name>
    <name evidence="16" type="ORF">AYI69_g6779</name>
</gene>
<proteinExistence type="inferred from homology"/>
<evidence type="ECO:0000256" key="6">
    <source>
        <dbReference type="ARBA" id="ARBA00022723"/>
    </source>
</evidence>
<accession>A0A1R1X738</accession>
<evidence type="ECO:0000256" key="9">
    <source>
        <dbReference type="ARBA" id="ARBA00022840"/>
    </source>
</evidence>
<evidence type="ECO:0000256" key="13">
    <source>
        <dbReference type="SAM" id="MobiDB-lite"/>
    </source>
</evidence>
<keyword evidence="8 15" id="KW-0418">Kinase</keyword>
<protein>
    <recommendedName>
        <fullName evidence="3">non-specific serine/threonine protein kinase</fullName>
        <ecNumber evidence="3">2.7.11.1</ecNumber>
    </recommendedName>
</protein>
<keyword evidence="10" id="KW-0460">Magnesium</keyword>
<dbReference type="Gene3D" id="1.10.510.10">
    <property type="entry name" value="Transferase(Phosphotransferase) domain 1"/>
    <property type="match status" value="1"/>
</dbReference>
<feature type="domain" description="RIO kinase" evidence="14">
    <location>
        <begin position="1"/>
        <end position="170"/>
    </location>
</feature>
<dbReference type="InterPro" id="IPR018935">
    <property type="entry name" value="RIO_kinase_CS"/>
</dbReference>
<keyword evidence="4" id="KW-0723">Serine/threonine-protein kinase</keyword>
<evidence type="ECO:0000259" key="14">
    <source>
        <dbReference type="SMART" id="SM00090"/>
    </source>
</evidence>
<dbReference type="InterPro" id="IPR030484">
    <property type="entry name" value="Rio2"/>
</dbReference>
<dbReference type="OrthoDB" id="10258631at2759"/>
<dbReference type="GO" id="GO:0046872">
    <property type="term" value="F:metal ion binding"/>
    <property type="evidence" value="ECO:0007669"/>
    <property type="project" value="UniProtKB-KW"/>
</dbReference>
<dbReference type="PANTHER" id="PTHR45852:SF1">
    <property type="entry name" value="SERINE_THREONINE-PROTEIN KINASE RIO2"/>
    <property type="match status" value="1"/>
</dbReference>
<evidence type="ECO:0000256" key="7">
    <source>
        <dbReference type="ARBA" id="ARBA00022741"/>
    </source>
</evidence>
<dbReference type="EMBL" id="LSSM01003114">
    <property type="protein sequence ID" value="OMJ19039.1"/>
    <property type="molecule type" value="Genomic_DNA"/>
</dbReference>
<dbReference type="SUPFAM" id="SSF56112">
    <property type="entry name" value="Protein kinase-like (PK-like)"/>
    <property type="match status" value="1"/>
</dbReference>
<dbReference type="GO" id="GO:0030688">
    <property type="term" value="C:preribosome, small subunit precursor"/>
    <property type="evidence" value="ECO:0007669"/>
    <property type="project" value="TreeGrafter"/>
</dbReference>
<evidence type="ECO:0000256" key="4">
    <source>
        <dbReference type="ARBA" id="ARBA00022527"/>
    </source>
</evidence>
<comment type="caution">
    <text evidence="15">The sequence shown here is derived from an EMBL/GenBank/DDBJ whole genome shotgun (WGS) entry which is preliminary data.</text>
</comment>
<dbReference type="GO" id="GO:0005634">
    <property type="term" value="C:nucleus"/>
    <property type="evidence" value="ECO:0007669"/>
    <property type="project" value="TreeGrafter"/>
</dbReference>
<evidence type="ECO:0000256" key="8">
    <source>
        <dbReference type="ARBA" id="ARBA00022777"/>
    </source>
</evidence>
<evidence type="ECO:0000256" key="5">
    <source>
        <dbReference type="ARBA" id="ARBA00022679"/>
    </source>
</evidence>
<keyword evidence="5" id="KW-0808">Transferase</keyword>
<dbReference type="EMBL" id="LSSM01006598">
    <property type="protein sequence ID" value="OMJ10454.1"/>
    <property type="molecule type" value="Genomic_DNA"/>
</dbReference>
<reference evidence="15" key="1">
    <citation type="submission" date="2017-01" db="EMBL/GenBank/DDBJ databases">
        <authorList>
            <person name="Mah S.A."/>
            <person name="Swanson W.J."/>
            <person name="Moy G.W."/>
            <person name="Vacquier V.D."/>
        </authorList>
    </citation>
    <scope>NUCLEOTIDE SEQUENCE [LARGE SCALE GENOMIC DNA]</scope>
    <source>
        <strain evidence="15">ID-206-W2</strain>
    </source>
</reference>
<evidence type="ECO:0000313" key="15">
    <source>
        <dbReference type="EMBL" id="OMJ10454.1"/>
    </source>
</evidence>
<dbReference type="InterPro" id="IPR000687">
    <property type="entry name" value="RIO_kinase"/>
</dbReference>
<dbReference type="CDD" id="cd05144">
    <property type="entry name" value="RIO2_C"/>
    <property type="match status" value="1"/>
</dbReference>
<keyword evidence="17" id="KW-1185">Reference proteome</keyword>
<evidence type="ECO:0000313" key="17">
    <source>
        <dbReference type="Proteomes" id="UP000187429"/>
    </source>
</evidence>
<comment type="catalytic activity">
    <reaction evidence="12">
        <text>L-seryl-[protein] + ATP = O-phospho-L-seryl-[protein] + ADP + H(+)</text>
        <dbReference type="Rhea" id="RHEA:17989"/>
        <dbReference type="Rhea" id="RHEA-COMP:9863"/>
        <dbReference type="Rhea" id="RHEA-COMP:11604"/>
        <dbReference type="ChEBI" id="CHEBI:15378"/>
        <dbReference type="ChEBI" id="CHEBI:29999"/>
        <dbReference type="ChEBI" id="CHEBI:30616"/>
        <dbReference type="ChEBI" id="CHEBI:83421"/>
        <dbReference type="ChEBI" id="CHEBI:456216"/>
        <dbReference type="EC" id="2.7.11.1"/>
    </reaction>
</comment>
<evidence type="ECO:0000256" key="1">
    <source>
        <dbReference type="ARBA" id="ARBA00001946"/>
    </source>
</evidence>
<keyword evidence="6" id="KW-0479">Metal-binding</keyword>
<sequence length="253" mass="29271">MSFRNVKNQRDYLKNKNSSPSWMYMSRLSATKEFAFMKVLYENGFSVPKPIDHNRHCIVMSYIDATPLRQVEKVGDVGKLYSDLMDLIVKLANYGLIHGDFNEFNILITLDQQPILIDFPQMVSINHKDAEYYFNRDVDCIRIFFKKKFRYESTLYPKFGLDVNREFSLDLQVAATGFPTKLQRELEEYTAAISKHEANSDDDFEKDSGNEDDDNNDNSDEQSEDEGGDDDKSSLSENFSSDDSEDESTTKKK</sequence>
<organism evidence="15 17">
    <name type="scientific">Smittium culicis</name>
    <dbReference type="NCBI Taxonomy" id="133412"/>
    <lineage>
        <taxon>Eukaryota</taxon>
        <taxon>Fungi</taxon>
        <taxon>Fungi incertae sedis</taxon>
        <taxon>Zoopagomycota</taxon>
        <taxon>Kickxellomycotina</taxon>
        <taxon>Harpellomycetes</taxon>
        <taxon>Harpellales</taxon>
        <taxon>Legeriomycetaceae</taxon>
        <taxon>Smittium</taxon>
    </lineage>
</organism>
<feature type="region of interest" description="Disordered" evidence="13">
    <location>
        <begin position="193"/>
        <end position="253"/>
    </location>
</feature>
<dbReference type="GO" id="GO:0005829">
    <property type="term" value="C:cytosol"/>
    <property type="evidence" value="ECO:0007669"/>
    <property type="project" value="TreeGrafter"/>
</dbReference>
<evidence type="ECO:0000256" key="3">
    <source>
        <dbReference type="ARBA" id="ARBA00012513"/>
    </source>
</evidence>
<dbReference type="FunFam" id="1.10.510.10:FF:000307">
    <property type="entry name" value="Serine/threonine-protein kinase RIO2"/>
    <property type="match status" value="1"/>
</dbReference>
<dbReference type="InterPro" id="IPR011009">
    <property type="entry name" value="Kinase-like_dom_sf"/>
</dbReference>
<dbReference type="EC" id="2.7.11.1" evidence="3"/>
<reference evidence="17" key="2">
    <citation type="submission" date="2017-01" db="EMBL/GenBank/DDBJ databases">
        <authorList>
            <person name="Wang Y."/>
            <person name="White M."/>
            <person name="Kvist S."/>
            <person name="Moncalvo J.-M."/>
        </authorList>
    </citation>
    <scope>NUCLEOTIDE SEQUENCE [LARGE SCALE GENOMIC DNA]</scope>
    <source>
        <strain evidence="17">ID-206-W2</strain>
    </source>
</reference>
<dbReference type="PROSITE" id="PS01245">
    <property type="entry name" value="RIO1"/>
    <property type="match status" value="1"/>
</dbReference>
<dbReference type="PANTHER" id="PTHR45852">
    <property type="entry name" value="SER/THR-PROTEIN KINASE RIO2"/>
    <property type="match status" value="1"/>
</dbReference>
<dbReference type="SMART" id="SM00090">
    <property type="entry name" value="RIO"/>
    <property type="match status" value="1"/>
</dbReference>
<keyword evidence="7" id="KW-0547">Nucleotide-binding</keyword>
<dbReference type="InterPro" id="IPR018934">
    <property type="entry name" value="RIO_dom"/>
</dbReference>
<keyword evidence="9" id="KW-0067">ATP-binding</keyword>
<dbReference type="Gene3D" id="3.30.200.20">
    <property type="entry name" value="Phosphorylase Kinase, domain 1"/>
    <property type="match status" value="1"/>
</dbReference>